<dbReference type="OrthoDB" id="10260459at2759"/>
<dbReference type="Proteomes" id="UP000233556">
    <property type="component" value="Unassembled WGS sequence"/>
</dbReference>
<dbReference type="AlphaFoldDB" id="A0A2I0T1T1"/>
<evidence type="ECO:0000313" key="2">
    <source>
        <dbReference type="EMBL" id="PKU27757.1"/>
    </source>
</evidence>
<proteinExistence type="predicted"/>
<evidence type="ECO:0000313" key="3">
    <source>
        <dbReference type="Proteomes" id="UP000233556"/>
    </source>
</evidence>
<dbReference type="GO" id="GO:0003352">
    <property type="term" value="P:regulation of cilium movement"/>
    <property type="evidence" value="ECO:0007669"/>
    <property type="project" value="TreeGrafter"/>
</dbReference>
<reference evidence="3" key="1">
    <citation type="submission" date="2017-11" db="EMBL/GenBank/DDBJ databases">
        <authorList>
            <person name="Lima N.C."/>
            <person name="Parody-Merino A.M."/>
            <person name="Battley P.F."/>
            <person name="Fidler A.E."/>
            <person name="Prosdocimi F."/>
        </authorList>
    </citation>
    <scope>NUCLEOTIDE SEQUENCE [LARGE SCALE GENOMIC DNA]</scope>
</reference>
<dbReference type="PANTHER" id="PTHR21625:SF1">
    <property type="entry name" value="DYNEIN REGULATORY COMPLEX PROTEIN 1"/>
    <property type="match status" value="1"/>
</dbReference>
<organism evidence="2 3">
    <name type="scientific">Limosa lapponica baueri</name>
    <dbReference type="NCBI Taxonomy" id="1758121"/>
    <lineage>
        <taxon>Eukaryota</taxon>
        <taxon>Metazoa</taxon>
        <taxon>Chordata</taxon>
        <taxon>Craniata</taxon>
        <taxon>Vertebrata</taxon>
        <taxon>Euteleostomi</taxon>
        <taxon>Archelosauria</taxon>
        <taxon>Archosauria</taxon>
        <taxon>Dinosauria</taxon>
        <taxon>Saurischia</taxon>
        <taxon>Theropoda</taxon>
        <taxon>Coelurosauria</taxon>
        <taxon>Aves</taxon>
        <taxon>Neognathae</taxon>
        <taxon>Neoaves</taxon>
        <taxon>Charadriiformes</taxon>
        <taxon>Scolopacidae</taxon>
        <taxon>Limosa</taxon>
    </lineage>
</organism>
<dbReference type="GO" id="GO:0005858">
    <property type="term" value="C:axonemal dynein complex"/>
    <property type="evidence" value="ECO:0007669"/>
    <property type="project" value="InterPro"/>
</dbReference>
<reference evidence="3" key="2">
    <citation type="submission" date="2017-12" db="EMBL/GenBank/DDBJ databases">
        <title>Genome sequence of the Bar-tailed Godwit (Limosa lapponica baueri).</title>
        <authorList>
            <person name="Lima N.C.B."/>
            <person name="Parody-Merino A.M."/>
            <person name="Battley P.F."/>
            <person name="Fidler A.E."/>
            <person name="Prosdocimi F."/>
        </authorList>
    </citation>
    <scope>NUCLEOTIDE SEQUENCE [LARGE SCALE GENOMIC DNA]</scope>
</reference>
<sequence>MALGEDEEPKVAVEEEEQRKSHKQIEESRQRLAKLLFDGTQMVTNIQVAADLRETQRRAEEAELKLQSHPSVWIFNLSLSRTWSASVPVWRMRLGALAPFSVQGQTHGTVVAELKNKDEQYVQAIKKQSDDIHLLLERMEEQIRLLLKTYRHNLLQIEKAFELERQELLDKNRKKWEEGIQAHNTQEVRSV</sequence>
<feature type="compositionally biased region" description="Basic and acidic residues" evidence="1">
    <location>
        <begin position="9"/>
        <end position="26"/>
    </location>
</feature>
<keyword evidence="3" id="KW-1185">Reference proteome</keyword>
<dbReference type="GO" id="GO:0060285">
    <property type="term" value="P:cilium-dependent cell motility"/>
    <property type="evidence" value="ECO:0007669"/>
    <property type="project" value="TreeGrafter"/>
</dbReference>
<dbReference type="PANTHER" id="PTHR21625">
    <property type="entry name" value="NYD-SP28 PROTEIN"/>
    <property type="match status" value="1"/>
</dbReference>
<gene>
    <name evidence="2" type="ORF">llap_21939</name>
</gene>
<dbReference type="EMBL" id="KZ524713">
    <property type="protein sequence ID" value="PKU27757.1"/>
    <property type="molecule type" value="Genomic_DNA"/>
</dbReference>
<dbReference type="InterPro" id="IPR039750">
    <property type="entry name" value="DRC1/DRC2"/>
</dbReference>
<dbReference type="GO" id="GO:0070286">
    <property type="term" value="P:axonemal dynein complex assembly"/>
    <property type="evidence" value="ECO:0007669"/>
    <property type="project" value="InterPro"/>
</dbReference>
<name>A0A2I0T1T1_LIMLA</name>
<evidence type="ECO:0000256" key="1">
    <source>
        <dbReference type="SAM" id="MobiDB-lite"/>
    </source>
</evidence>
<accession>A0A2I0T1T1</accession>
<protein>
    <submittedName>
        <fullName evidence="2">Uncharacterized protein</fullName>
    </submittedName>
</protein>
<feature type="region of interest" description="Disordered" evidence="1">
    <location>
        <begin position="1"/>
        <end position="26"/>
    </location>
</feature>